<dbReference type="GO" id="GO:0016791">
    <property type="term" value="F:phosphatase activity"/>
    <property type="evidence" value="ECO:0007669"/>
    <property type="project" value="TreeGrafter"/>
</dbReference>
<dbReference type="InterPro" id="IPR050126">
    <property type="entry name" value="Ap4A_hydrolase"/>
</dbReference>
<dbReference type="EC" id="3.1.4.-" evidence="2"/>
<dbReference type="Pfam" id="PF12850">
    <property type="entry name" value="Metallophos_2"/>
    <property type="match status" value="1"/>
</dbReference>
<dbReference type="InterPro" id="IPR000979">
    <property type="entry name" value="Phosphodiesterase_MJ0936/Vps29"/>
</dbReference>
<dbReference type="Gene3D" id="3.60.21.10">
    <property type="match status" value="1"/>
</dbReference>
<dbReference type="EMBL" id="CP059066">
    <property type="protein sequence ID" value="QSQ09430.1"/>
    <property type="molecule type" value="Genomic_DNA"/>
</dbReference>
<gene>
    <name evidence="4" type="ORF">H0A61_01793</name>
</gene>
<keyword evidence="2" id="KW-0479">Metal-binding</keyword>
<dbReference type="InterPro" id="IPR029052">
    <property type="entry name" value="Metallo-depent_PP-like"/>
</dbReference>
<dbReference type="PIRSF" id="PIRSF000883">
    <property type="entry name" value="Pesterase_MJ0912"/>
    <property type="match status" value="1"/>
</dbReference>
<dbReference type="PANTHER" id="PTHR42850:SF2">
    <property type="entry name" value="BLL5683 PROTEIN"/>
    <property type="match status" value="1"/>
</dbReference>
<proteinExistence type="inferred from homology"/>
<sequence>MRLAILGDIHSNIYALEAVLKDVEKHKPDEIICTGDLVGYAPFPNEVIETIKEKGIRTVMGNYDDGIGNFRLVCGCDYKDAHEQSLGEKSIAWTKEQTSEENKEFLRNLPQELRFRAGGFDVLVFHGSPRRLNEYLYEDTDEQVFDEIGKMSRANILIFGHTHIPYHRLYNKRHFINAGSVGKPKHGNPNALYALVDINETVAAAFIEVPYDVEKIARAIEESALPDEFADKLRNGNR</sequence>
<evidence type="ECO:0000313" key="4">
    <source>
        <dbReference type="EMBL" id="QSQ09430.1"/>
    </source>
</evidence>
<dbReference type="RefSeq" id="WP_206706787.1">
    <property type="nucleotide sequence ID" value="NZ_CP059066.1"/>
</dbReference>
<comment type="similarity">
    <text evidence="1 2">Belongs to the metallophosphoesterase superfamily. YfcE family.</text>
</comment>
<dbReference type="SUPFAM" id="SSF56300">
    <property type="entry name" value="Metallo-dependent phosphatases"/>
    <property type="match status" value="1"/>
</dbReference>
<evidence type="ECO:0000259" key="3">
    <source>
        <dbReference type="Pfam" id="PF12850"/>
    </source>
</evidence>
<organism evidence="4 5">
    <name type="scientific">Koleobacter methoxysyntrophicus</name>
    <dbReference type="NCBI Taxonomy" id="2751313"/>
    <lineage>
        <taxon>Bacteria</taxon>
        <taxon>Bacillati</taxon>
        <taxon>Bacillota</taxon>
        <taxon>Clostridia</taxon>
        <taxon>Koleobacterales</taxon>
        <taxon>Koleobacteraceae</taxon>
        <taxon>Koleobacter</taxon>
    </lineage>
</organism>
<evidence type="ECO:0000256" key="1">
    <source>
        <dbReference type="ARBA" id="ARBA00008950"/>
    </source>
</evidence>
<evidence type="ECO:0000313" key="5">
    <source>
        <dbReference type="Proteomes" id="UP000662904"/>
    </source>
</evidence>
<feature type="domain" description="Calcineurin-like phosphoesterase" evidence="3">
    <location>
        <begin position="1"/>
        <end position="200"/>
    </location>
</feature>
<dbReference type="GO" id="GO:0005737">
    <property type="term" value="C:cytoplasm"/>
    <property type="evidence" value="ECO:0007669"/>
    <property type="project" value="TreeGrafter"/>
</dbReference>
<dbReference type="InterPro" id="IPR011152">
    <property type="entry name" value="Pesterase_MJ0912"/>
</dbReference>
<dbReference type="InterPro" id="IPR024654">
    <property type="entry name" value="Calcineurin-like_PHP_lpxH"/>
</dbReference>
<keyword evidence="5" id="KW-1185">Reference proteome</keyword>
<accession>A0A8A0RPD2</accession>
<reference evidence="4" key="1">
    <citation type="submission" date="2020-07" db="EMBL/GenBank/DDBJ databases">
        <title>Koleobacter methoxysyntrophicus gen. nov., sp. nov., a novel anaerobic bacterium isolated from deep subsurface oil field and proposal of Koleobacterales ord. nov. in the phylum Firmicutes.</title>
        <authorList>
            <person name="Sakamoto S."/>
            <person name="Tamaki H."/>
        </authorList>
    </citation>
    <scope>NUCLEOTIDE SEQUENCE</scope>
    <source>
        <strain evidence="4">NRmbB1</strain>
    </source>
</reference>
<dbReference type="NCBIfam" id="TIGR00040">
    <property type="entry name" value="yfcE"/>
    <property type="match status" value="1"/>
</dbReference>
<dbReference type="AlphaFoldDB" id="A0A8A0RPD2"/>
<evidence type="ECO:0000256" key="2">
    <source>
        <dbReference type="RuleBase" id="RU362039"/>
    </source>
</evidence>
<dbReference type="KEGG" id="kme:H0A61_01793"/>
<name>A0A8A0RPD2_9FIRM</name>
<comment type="cofactor">
    <cofactor evidence="2">
        <name>a divalent metal cation</name>
        <dbReference type="ChEBI" id="CHEBI:60240"/>
    </cofactor>
</comment>
<dbReference type="PANTHER" id="PTHR42850">
    <property type="entry name" value="METALLOPHOSPHOESTERASE"/>
    <property type="match status" value="1"/>
</dbReference>
<dbReference type="GO" id="GO:0046872">
    <property type="term" value="F:metal ion binding"/>
    <property type="evidence" value="ECO:0007669"/>
    <property type="project" value="UniProtKB-KW"/>
</dbReference>
<protein>
    <recommendedName>
        <fullName evidence="2">Phosphoesterase</fullName>
        <ecNumber evidence="2">3.1.4.-</ecNumber>
    </recommendedName>
</protein>
<dbReference type="Proteomes" id="UP000662904">
    <property type="component" value="Chromosome"/>
</dbReference>